<feature type="transmembrane region" description="Helical" evidence="14">
    <location>
        <begin position="343"/>
        <end position="364"/>
    </location>
</feature>
<organism evidence="15 16">
    <name type="scientific">Lentilactobacillus rapi</name>
    <dbReference type="NCBI Taxonomy" id="481723"/>
    <lineage>
        <taxon>Bacteria</taxon>
        <taxon>Bacillati</taxon>
        <taxon>Bacillota</taxon>
        <taxon>Bacilli</taxon>
        <taxon>Lactobacillales</taxon>
        <taxon>Lactobacillaceae</taxon>
        <taxon>Lentilactobacillus</taxon>
    </lineage>
</organism>
<reference evidence="15 16" key="1">
    <citation type="submission" date="2019-07" db="EMBL/GenBank/DDBJ databases">
        <title>Whole genome shotgun sequence of Lactobacillus rapi NBRC 109618.</title>
        <authorList>
            <person name="Hosoyama A."/>
            <person name="Uohara A."/>
            <person name="Ohji S."/>
            <person name="Ichikawa N."/>
        </authorList>
    </citation>
    <scope>NUCLEOTIDE SEQUENCE [LARGE SCALE GENOMIC DNA]</scope>
    <source>
        <strain evidence="15 16">NBRC 109618</strain>
    </source>
</reference>
<sequence length="457" mass="47962">MKAILNLFVSIATQPAILVALIAMLGLLLQKKKSTEVIQGTIKTFAGFLVLIGGAGILSNSLTPFASMFKFALHVQGVVPSNEAVVAIALVKYGTTTALIMLVGMIVNVLLARFTRFKYIFLTGQAMLYVSCLTAVILVSAHLGRGWETIVLGGIFEGTLLTVTPALCQPFMRKITGGDEVAMGHTGNIGYAISGLMGKWFGDPKKSTEDLNIPKSLGFLRDSTVSITLLMGIVYIILAIIAGPQFVEKNLSAGNNYIIYAIIQAGTFAAGFVVVLQGVRMILGEIIPAFQGIAQKLVPNSKPALDVPIIFPYAPNAVLLGFFVSFIVGTLSMFGMIAMGTTVIIPGVVGHFFCGAAAGIYGNAAGGRRGAIIGATVNSLIISWLPLFILPVLGGLKLAASTFADTDYLIPGILLGNLGGFGKIAVVVGILGFFACVLILSAILTQRAKSKAKQAQD</sequence>
<dbReference type="NCBIfam" id="NF006922">
    <property type="entry name" value="PRK09410.1-5"/>
    <property type="match status" value="1"/>
</dbReference>
<protein>
    <recommendedName>
        <fullName evidence="12">Ascorbate-specific PTS system EIIC component</fullName>
    </recommendedName>
    <alternativeName>
        <fullName evidence="13">Ascorbate-specific permease IIC component UlaA</fullName>
    </alternativeName>
</protein>
<evidence type="ECO:0000256" key="6">
    <source>
        <dbReference type="ARBA" id="ARBA00022683"/>
    </source>
</evidence>
<feature type="transmembrane region" description="Helical" evidence="14">
    <location>
        <begin position="317"/>
        <end position="337"/>
    </location>
</feature>
<evidence type="ECO:0000313" key="15">
    <source>
        <dbReference type="EMBL" id="GEP73324.1"/>
    </source>
</evidence>
<evidence type="ECO:0000256" key="10">
    <source>
        <dbReference type="ARBA" id="ARBA00037387"/>
    </source>
</evidence>
<keyword evidence="8 14" id="KW-1133">Transmembrane helix</keyword>
<dbReference type="NCBIfam" id="NF009553">
    <property type="entry name" value="PRK12997.1-5"/>
    <property type="match status" value="1"/>
</dbReference>
<dbReference type="PANTHER" id="PTHR33843:SF4">
    <property type="entry name" value="ASCORBATE-SPECIFIC PTS SYSTEM EIIC COMPONENT"/>
    <property type="match status" value="1"/>
</dbReference>
<dbReference type="PANTHER" id="PTHR33843">
    <property type="entry name" value="ASCORBATE-SPECIFIC PTS SYSTEM EIIC COMPONENT"/>
    <property type="match status" value="1"/>
</dbReference>
<evidence type="ECO:0000256" key="3">
    <source>
        <dbReference type="ARBA" id="ARBA00022448"/>
    </source>
</evidence>
<dbReference type="Pfam" id="PF03611">
    <property type="entry name" value="EIIC-GAT"/>
    <property type="match status" value="1"/>
</dbReference>
<dbReference type="GO" id="GO:0009401">
    <property type="term" value="P:phosphoenolpyruvate-dependent sugar phosphotransferase system"/>
    <property type="evidence" value="ECO:0007669"/>
    <property type="project" value="UniProtKB-KW"/>
</dbReference>
<comment type="subcellular location">
    <subcellularLocation>
        <location evidence="1">Cell membrane</location>
        <topology evidence="1">Multi-pass membrane protein</topology>
    </subcellularLocation>
</comment>
<dbReference type="OrthoDB" id="9796178at2"/>
<accession>A0A512PQ56</accession>
<name>A0A512PQ56_9LACO</name>
<keyword evidence="6" id="KW-0598">Phosphotransferase system</keyword>
<evidence type="ECO:0000256" key="9">
    <source>
        <dbReference type="ARBA" id="ARBA00023136"/>
    </source>
</evidence>
<evidence type="ECO:0000256" key="14">
    <source>
        <dbReference type="SAM" id="Phobius"/>
    </source>
</evidence>
<feature type="transmembrane region" description="Helical" evidence="14">
    <location>
        <begin position="257"/>
        <end position="276"/>
    </location>
</feature>
<keyword evidence="7 14" id="KW-0812">Transmembrane</keyword>
<evidence type="ECO:0000256" key="2">
    <source>
        <dbReference type="ARBA" id="ARBA00011738"/>
    </source>
</evidence>
<feature type="transmembrane region" description="Helical" evidence="14">
    <location>
        <begin position="424"/>
        <end position="444"/>
    </location>
</feature>
<dbReference type="STRING" id="1423795.FD12_GL001672"/>
<keyword evidence="9 14" id="KW-0472">Membrane</keyword>
<dbReference type="Proteomes" id="UP000321569">
    <property type="component" value="Unassembled WGS sequence"/>
</dbReference>
<dbReference type="EMBL" id="BKAM01000065">
    <property type="protein sequence ID" value="GEP73324.1"/>
    <property type="molecule type" value="Genomic_DNA"/>
</dbReference>
<evidence type="ECO:0000256" key="7">
    <source>
        <dbReference type="ARBA" id="ARBA00022692"/>
    </source>
</evidence>
<comment type="subunit">
    <text evidence="2">Homodimer.</text>
</comment>
<evidence type="ECO:0000256" key="5">
    <source>
        <dbReference type="ARBA" id="ARBA00022597"/>
    </source>
</evidence>
<evidence type="ECO:0000256" key="12">
    <source>
        <dbReference type="ARBA" id="ARBA00039702"/>
    </source>
</evidence>
<evidence type="ECO:0000256" key="1">
    <source>
        <dbReference type="ARBA" id="ARBA00004651"/>
    </source>
</evidence>
<comment type="similarity">
    <text evidence="11">Belongs to the UlaA family.</text>
</comment>
<keyword evidence="4" id="KW-1003">Cell membrane</keyword>
<keyword evidence="3" id="KW-0813">Transport</keyword>
<evidence type="ECO:0000256" key="11">
    <source>
        <dbReference type="ARBA" id="ARBA00038218"/>
    </source>
</evidence>
<evidence type="ECO:0000313" key="16">
    <source>
        <dbReference type="Proteomes" id="UP000321569"/>
    </source>
</evidence>
<proteinExistence type="inferred from homology"/>
<comment type="caution">
    <text evidence="15">The sequence shown here is derived from an EMBL/GenBank/DDBJ whole genome shotgun (WGS) entry which is preliminary data.</text>
</comment>
<feature type="transmembrane region" description="Helical" evidence="14">
    <location>
        <begin position="6"/>
        <end position="29"/>
    </location>
</feature>
<evidence type="ECO:0000256" key="13">
    <source>
        <dbReference type="ARBA" id="ARBA00042859"/>
    </source>
</evidence>
<dbReference type="RefSeq" id="WP_054746927.1">
    <property type="nucleotide sequence ID" value="NZ_BKAM01000065.1"/>
</dbReference>
<feature type="transmembrane region" description="Helical" evidence="14">
    <location>
        <begin position="371"/>
        <end position="393"/>
    </location>
</feature>
<dbReference type="InterPro" id="IPR004703">
    <property type="entry name" value="PTS_sugar-sp_permease"/>
</dbReference>
<comment type="function">
    <text evidence="10">The phosphoenolpyruvate-dependent sugar phosphotransferase system (sugar PTS), a major carbohydrate active transport system, catalyzes the phosphorylation of incoming sugar substrates concomitantly with their translocation across the cell membrane. The enzyme II UlaABC PTS system is involved in ascorbate transport.</text>
</comment>
<evidence type="ECO:0000256" key="4">
    <source>
        <dbReference type="ARBA" id="ARBA00022475"/>
    </source>
</evidence>
<dbReference type="GO" id="GO:0005886">
    <property type="term" value="C:plasma membrane"/>
    <property type="evidence" value="ECO:0007669"/>
    <property type="project" value="UniProtKB-SubCell"/>
</dbReference>
<keyword evidence="5" id="KW-0762">Sugar transport</keyword>
<evidence type="ECO:0000256" key="8">
    <source>
        <dbReference type="ARBA" id="ARBA00022989"/>
    </source>
</evidence>
<dbReference type="AlphaFoldDB" id="A0A512PQ56"/>
<feature type="transmembrane region" description="Helical" evidence="14">
    <location>
        <begin position="85"/>
        <end position="112"/>
    </location>
</feature>
<gene>
    <name evidence="15" type="ORF">LRA02_21920</name>
</gene>
<feature type="transmembrane region" description="Helical" evidence="14">
    <location>
        <begin position="225"/>
        <end position="245"/>
    </location>
</feature>
<dbReference type="NCBIfam" id="NF006920">
    <property type="entry name" value="PRK09410.1-2"/>
    <property type="match status" value="1"/>
</dbReference>
<feature type="transmembrane region" description="Helical" evidence="14">
    <location>
        <begin position="41"/>
        <end position="65"/>
    </location>
</feature>
<feature type="transmembrane region" description="Helical" evidence="14">
    <location>
        <begin position="119"/>
        <end position="143"/>
    </location>
</feature>
<feature type="transmembrane region" description="Helical" evidence="14">
    <location>
        <begin position="149"/>
        <end position="168"/>
    </location>
</feature>
<dbReference type="InterPro" id="IPR051562">
    <property type="entry name" value="Ascorbate-PTS_EIIC"/>
</dbReference>